<dbReference type="OrthoDB" id="5177627at2"/>
<feature type="domain" description="DUF222" evidence="2">
    <location>
        <begin position="21"/>
        <end position="141"/>
    </location>
</feature>
<name>A0A0B1ZTG3_9MICO</name>
<evidence type="ECO:0000313" key="3">
    <source>
        <dbReference type="EMBL" id="KHK94528.1"/>
    </source>
</evidence>
<dbReference type="InterPro" id="IPR003870">
    <property type="entry name" value="DUF222"/>
</dbReference>
<organism evidence="3 4">
    <name type="scientific">Microbacterium mangrovi</name>
    <dbReference type="NCBI Taxonomy" id="1348253"/>
    <lineage>
        <taxon>Bacteria</taxon>
        <taxon>Bacillati</taxon>
        <taxon>Actinomycetota</taxon>
        <taxon>Actinomycetes</taxon>
        <taxon>Micrococcales</taxon>
        <taxon>Microbacteriaceae</taxon>
        <taxon>Microbacterium</taxon>
    </lineage>
</organism>
<comment type="caution">
    <text evidence="3">The sequence shown here is derived from an EMBL/GenBank/DDBJ whole genome shotgun (WGS) entry which is preliminary data.</text>
</comment>
<sequence>AIRRGLGEPPTRSSETGDTDADALTDPDAAAAWGVAAGQLVEEASRRTVEDLAAAARTIRDVLDPDGAERRFRERHERRSFRFWTDRDGIRHGSFTFDDYGAAWVTSVLDAALRPRRGGPRFVDPSEKAAAAALVADPRTNE</sequence>
<dbReference type="Pfam" id="PF02720">
    <property type="entry name" value="DUF222"/>
    <property type="match status" value="1"/>
</dbReference>
<dbReference type="Proteomes" id="UP000031030">
    <property type="component" value="Unassembled WGS sequence"/>
</dbReference>
<dbReference type="EMBL" id="JTDK01000040">
    <property type="protein sequence ID" value="KHK94528.1"/>
    <property type="molecule type" value="Genomic_DNA"/>
</dbReference>
<evidence type="ECO:0000259" key="2">
    <source>
        <dbReference type="Pfam" id="PF02720"/>
    </source>
</evidence>
<proteinExistence type="predicted"/>
<feature type="region of interest" description="Disordered" evidence="1">
    <location>
        <begin position="1"/>
        <end position="24"/>
    </location>
</feature>
<feature type="non-terminal residue" evidence="3">
    <location>
        <position position="1"/>
    </location>
</feature>
<dbReference type="RefSeq" id="WP_039403845.1">
    <property type="nucleotide sequence ID" value="NZ_JTDK01000040.1"/>
</dbReference>
<reference evidence="3 4" key="1">
    <citation type="submission" date="2014-11" db="EMBL/GenBank/DDBJ databases">
        <title>Genome sequence of Microbacterium mangrovi MUSC 115(T).</title>
        <authorList>
            <person name="Lee L.-H."/>
        </authorList>
    </citation>
    <scope>NUCLEOTIDE SEQUENCE [LARGE SCALE GENOMIC DNA]</scope>
    <source>
        <strain evidence="3 4">MUSC 115</strain>
    </source>
</reference>
<gene>
    <name evidence="3" type="ORF">LK09_20395</name>
</gene>
<evidence type="ECO:0000313" key="4">
    <source>
        <dbReference type="Proteomes" id="UP000031030"/>
    </source>
</evidence>
<accession>A0A0B1ZTG3</accession>
<keyword evidence="4" id="KW-1185">Reference proteome</keyword>
<protein>
    <recommendedName>
        <fullName evidence="2">DUF222 domain-containing protein</fullName>
    </recommendedName>
</protein>
<evidence type="ECO:0000256" key="1">
    <source>
        <dbReference type="SAM" id="MobiDB-lite"/>
    </source>
</evidence>
<dbReference type="AlphaFoldDB" id="A0A0B1ZTG3"/>
<feature type="non-terminal residue" evidence="3">
    <location>
        <position position="142"/>
    </location>
</feature>